<sequence length="67" mass="7391">MSALTAPLVRPTTSERLLLALSRVLADHAHARIAARTARLDIDARRDLAVAAGQRPEFQAEAYLRVR</sequence>
<dbReference type="RefSeq" id="WP_128219004.1">
    <property type="nucleotide sequence ID" value="NZ_RBZY01000093.1"/>
</dbReference>
<protein>
    <submittedName>
        <fullName evidence="1">Uncharacterized protein</fullName>
    </submittedName>
</protein>
<reference evidence="1 2" key="1">
    <citation type="journal article" date="2018" name="Front. Microbiol.">
        <title>Novel Insights Into Bacterial Dimethylsulfoniopropionate Catabolism in the East China Sea.</title>
        <authorList>
            <person name="Liu J."/>
            <person name="Liu J."/>
            <person name="Zhang S.H."/>
            <person name="Liang J."/>
            <person name="Lin H."/>
            <person name="Song D."/>
            <person name="Yang G.P."/>
            <person name="Todd J.D."/>
            <person name="Zhang X.H."/>
        </authorList>
    </citation>
    <scope>NUCLEOTIDE SEQUENCE [LARGE SCALE GENOMIC DNA]</scope>
    <source>
        <strain evidence="1 2">ZYFD042</strain>
    </source>
</reference>
<evidence type="ECO:0000313" key="2">
    <source>
        <dbReference type="Proteomes" id="UP000285970"/>
    </source>
</evidence>
<proteinExistence type="predicted"/>
<accession>A0A443J5E9</accession>
<dbReference type="Proteomes" id="UP000285970">
    <property type="component" value="Unassembled WGS sequence"/>
</dbReference>
<comment type="caution">
    <text evidence="1">The sequence shown here is derived from an EMBL/GenBank/DDBJ whole genome shotgun (WGS) entry which is preliminary data.</text>
</comment>
<evidence type="ECO:0000313" key="1">
    <source>
        <dbReference type="EMBL" id="RWR15694.1"/>
    </source>
</evidence>
<organism evidence="1 2">
    <name type="scientific">Microbacterium enclense</name>
    <dbReference type="NCBI Taxonomy" id="993073"/>
    <lineage>
        <taxon>Bacteria</taxon>
        <taxon>Bacillati</taxon>
        <taxon>Actinomycetota</taxon>
        <taxon>Actinomycetes</taxon>
        <taxon>Micrococcales</taxon>
        <taxon>Microbacteriaceae</taxon>
        <taxon>Microbacterium</taxon>
    </lineage>
</organism>
<gene>
    <name evidence="1" type="ORF">D8Y23_15775</name>
</gene>
<name>A0A443J5E9_9MICO</name>
<dbReference type="EMBL" id="RBZY01000093">
    <property type="protein sequence ID" value="RWR15694.1"/>
    <property type="molecule type" value="Genomic_DNA"/>
</dbReference>
<dbReference type="AlphaFoldDB" id="A0A443J5E9"/>